<dbReference type="PROSITE" id="PS01036">
    <property type="entry name" value="HSP70_3"/>
    <property type="match status" value="1"/>
</dbReference>
<dbReference type="Pfam" id="PF00012">
    <property type="entry name" value="HSP70"/>
    <property type="match status" value="2"/>
</dbReference>
<dbReference type="GO" id="GO:0051082">
    <property type="term" value="F:unfolded protein binding"/>
    <property type="evidence" value="ECO:0007669"/>
    <property type="project" value="InterPro"/>
</dbReference>
<feature type="coiled-coil region" evidence="9">
    <location>
        <begin position="223"/>
        <end position="250"/>
    </location>
</feature>
<dbReference type="Gene3D" id="1.20.1270.10">
    <property type="match status" value="1"/>
</dbReference>
<dbReference type="FunFam" id="1.20.1270.10:FF:000001">
    <property type="entry name" value="Molecular chaperone DnaK"/>
    <property type="match status" value="1"/>
</dbReference>
<keyword evidence="12" id="KW-1185">Reference proteome</keyword>
<evidence type="ECO:0000256" key="10">
    <source>
        <dbReference type="SAM" id="MobiDB-lite"/>
    </source>
</evidence>
<dbReference type="HOGENOM" id="CLU_005965_2_1_0"/>
<feature type="region of interest" description="Disordered" evidence="10">
    <location>
        <begin position="576"/>
        <end position="606"/>
    </location>
</feature>
<proteinExistence type="evidence at transcript level"/>
<evidence type="ECO:0000256" key="4">
    <source>
        <dbReference type="ARBA" id="ARBA00022840"/>
    </source>
</evidence>
<dbReference type="SUPFAM" id="SSF100934">
    <property type="entry name" value="Heat shock protein 70kD (HSP70), C-terminal subdomain"/>
    <property type="match status" value="1"/>
</dbReference>
<dbReference type="EMBL" id="CP002281">
    <property type="protein sequence ID" value="ADO83448.1"/>
    <property type="molecule type" value="Genomic_DNA"/>
</dbReference>
<keyword evidence="5 7" id="KW-0346">Stress response</keyword>
<dbReference type="Gene3D" id="2.60.34.10">
    <property type="entry name" value="Substrate Binding Domain Of DNAk, Chain A, domain 1"/>
    <property type="match status" value="1"/>
</dbReference>
<dbReference type="RefSeq" id="WP_013388115.1">
    <property type="nucleotide sequence ID" value="NC_014632.1"/>
</dbReference>
<dbReference type="NCBIfam" id="TIGR02350">
    <property type="entry name" value="prok_dnaK"/>
    <property type="match status" value="1"/>
</dbReference>
<dbReference type="GO" id="GO:0140662">
    <property type="term" value="F:ATP-dependent protein folding chaperone"/>
    <property type="evidence" value="ECO:0007669"/>
    <property type="project" value="InterPro"/>
</dbReference>
<dbReference type="eggNOG" id="COG0443">
    <property type="taxonomic scope" value="Bacteria"/>
</dbReference>
<dbReference type="HAMAP" id="MF_00332">
    <property type="entry name" value="DnaK"/>
    <property type="match status" value="1"/>
</dbReference>
<keyword evidence="2 7" id="KW-0597">Phosphoprotein</keyword>
<evidence type="ECO:0000256" key="6">
    <source>
        <dbReference type="ARBA" id="ARBA00023186"/>
    </source>
</evidence>
<sequence>MSKIIGIDLGTTNSCVAVMEGGSFTIISNSEGARTTPSVVNVKDNGEIIVGEIAKRQAITNTDSTVQSIKTHMGEDHKVAMHGKDYTPQEISAMILKKLKSDAEAYLGETVKEAVITVPAYFTDAQRQATKDAGMIAGFDVKRIINEPTAAALAYGLDKKGEEKVLVFDLGGGTFDVSILEIGDGVIEVLATSGNNHLGGDNFDKKIIDWLVTEFKKETGLDLSNDKMAYQRLKDAAEKAKKELSTTMETPISLPFITMDATGPKHLEMKLTRAKFNELTLDLVEATQGPTKTAMKDAGLNPSDIDEILLVGGSTRIPAVQEWAEKFFGKKPNKGINPDEVVAAGAAIQGGVLMGDVKDVLLLDVTPLSLGIETLGGVFTKIIEKNTTIPVKKSQIFSTAVDNQPAVTINVLQGERAKSADNHKLGEFNLEGIPAAPRGVPQIEVTFDIDANGIVHVGAKDLGTGKENKVTITGSTNLTEEEIERMKRDAEANEAEDKKFKELVETRNKADMLISSTEKTLVDHADKVTEEDKKNIEAALEELKKVKDSEDKEAIDKAMEDLSKAAHKLAEEIYKEAQANATADGEAEGGETKKSEDDVEEAEIID</sequence>
<protein>
    <recommendedName>
        <fullName evidence="7">Chaperone protein DnaK</fullName>
    </recommendedName>
    <alternativeName>
        <fullName evidence="7">HSP70</fullName>
    </alternativeName>
    <alternativeName>
        <fullName evidence="7">Heat shock 70 kDa protein</fullName>
    </alternativeName>
    <alternativeName>
        <fullName evidence="7">Heat shock protein 70</fullName>
    </alternativeName>
</protein>
<dbReference type="InterPro" id="IPR013126">
    <property type="entry name" value="Hsp_70_fam"/>
</dbReference>
<comment type="induction">
    <text evidence="7">By stress conditions e.g. heat shock.</text>
</comment>
<name>E3HA43_ILYPC</name>
<evidence type="ECO:0000313" key="11">
    <source>
        <dbReference type="EMBL" id="ADO83448.1"/>
    </source>
</evidence>
<keyword evidence="4 7" id="KW-0067">ATP-binding</keyword>
<dbReference type="PROSITE" id="PS00329">
    <property type="entry name" value="HSP70_2"/>
    <property type="match status" value="1"/>
</dbReference>
<dbReference type="FunFam" id="3.90.640.10:FF:000003">
    <property type="entry name" value="Molecular chaperone DnaK"/>
    <property type="match status" value="1"/>
</dbReference>
<feature type="coiled-coil region" evidence="9">
    <location>
        <begin position="526"/>
        <end position="572"/>
    </location>
</feature>
<dbReference type="InterPro" id="IPR012725">
    <property type="entry name" value="Chaperone_DnaK"/>
</dbReference>
<keyword evidence="9" id="KW-0175">Coiled coil</keyword>
<dbReference type="Gene3D" id="3.30.420.40">
    <property type="match status" value="2"/>
</dbReference>
<keyword evidence="3 7" id="KW-0547">Nucleotide-binding</keyword>
<reference evidence="11 12" key="1">
    <citation type="journal article" date="2010" name="Stand. Genomic Sci.">
        <title>Complete genome sequence of Ilyobacter polytropus type strain (CuHbu1).</title>
        <authorList>
            <person name="Sikorski J."/>
            <person name="Chertkov O."/>
            <person name="Lapidus A."/>
            <person name="Nolan M."/>
            <person name="Lucas S."/>
            <person name="Del Rio T.G."/>
            <person name="Tice H."/>
            <person name="Cheng J.F."/>
            <person name="Tapia R."/>
            <person name="Han C."/>
            <person name="Goodwin L."/>
            <person name="Pitluck S."/>
            <person name="Liolios K."/>
            <person name="Ivanova N."/>
            <person name="Mavromatis K."/>
            <person name="Mikhailova N."/>
            <person name="Pati A."/>
            <person name="Chen A."/>
            <person name="Palaniappan K."/>
            <person name="Land M."/>
            <person name="Hauser L."/>
            <person name="Chang Y.J."/>
            <person name="Jeffries C.D."/>
            <person name="Brambilla E."/>
            <person name="Yasawong M."/>
            <person name="Rohde M."/>
            <person name="Pukall R."/>
            <person name="Spring S."/>
            <person name="Goker M."/>
            <person name="Woyke T."/>
            <person name="Bristow J."/>
            <person name="Eisen J.A."/>
            <person name="Markowitz V."/>
            <person name="Hugenholtz P."/>
            <person name="Kyrpides N.C."/>
            <person name="Klenk H.P."/>
        </authorList>
    </citation>
    <scope>NUCLEOTIDE SEQUENCE [LARGE SCALE GENOMIC DNA]</scope>
    <source>
        <strain evidence="12">ATCC 51220 / DSM 2926 / LMG 16218 / CuHBu1</strain>
    </source>
</reference>
<dbReference type="Gene3D" id="3.90.640.10">
    <property type="entry name" value="Actin, Chain A, domain 4"/>
    <property type="match status" value="1"/>
</dbReference>
<comment type="function">
    <text evidence="7">Acts as a chaperone.</text>
</comment>
<accession>E3HA43</accession>
<dbReference type="InterPro" id="IPR029048">
    <property type="entry name" value="HSP70_C_sf"/>
</dbReference>
<keyword evidence="6 7" id="KW-0143">Chaperone</keyword>
<organism evidence="11 12">
    <name type="scientific">Ilyobacter polytropus (strain ATCC 51220 / DSM 2926 / LMG 16218 / CuHBu1)</name>
    <dbReference type="NCBI Taxonomy" id="572544"/>
    <lineage>
        <taxon>Bacteria</taxon>
        <taxon>Fusobacteriati</taxon>
        <taxon>Fusobacteriota</taxon>
        <taxon>Fusobacteriia</taxon>
        <taxon>Fusobacteriales</taxon>
        <taxon>Fusobacteriaceae</taxon>
        <taxon>Ilyobacter</taxon>
    </lineage>
</organism>
<dbReference type="Proteomes" id="UP000006875">
    <property type="component" value="Chromosome"/>
</dbReference>
<evidence type="ECO:0000256" key="2">
    <source>
        <dbReference type="ARBA" id="ARBA00022553"/>
    </source>
</evidence>
<dbReference type="PRINTS" id="PR00301">
    <property type="entry name" value="HEATSHOCK70"/>
</dbReference>
<dbReference type="SUPFAM" id="SSF100920">
    <property type="entry name" value="Heat shock protein 70kD (HSP70), peptide-binding domain"/>
    <property type="match status" value="1"/>
</dbReference>
<dbReference type="CDD" id="cd10234">
    <property type="entry name" value="ASKHA_NBD_HSP70_DnaK-like"/>
    <property type="match status" value="1"/>
</dbReference>
<dbReference type="FunFam" id="2.60.34.10:FF:000014">
    <property type="entry name" value="Chaperone protein DnaK HSP70"/>
    <property type="match status" value="1"/>
</dbReference>
<evidence type="ECO:0000256" key="3">
    <source>
        <dbReference type="ARBA" id="ARBA00022741"/>
    </source>
</evidence>
<evidence type="ECO:0000313" key="12">
    <source>
        <dbReference type="Proteomes" id="UP000006875"/>
    </source>
</evidence>
<dbReference type="PANTHER" id="PTHR19375">
    <property type="entry name" value="HEAT SHOCK PROTEIN 70KDA"/>
    <property type="match status" value="1"/>
</dbReference>
<dbReference type="GO" id="GO:0005524">
    <property type="term" value="F:ATP binding"/>
    <property type="evidence" value="ECO:0007669"/>
    <property type="project" value="UniProtKB-UniRule"/>
</dbReference>
<feature type="compositionally biased region" description="Acidic residues" evidence="10">
    <location>
        <begin position="597"/>
        <end position="606"/>
    </location>
</feature>
<dbReference type="OrthoDB" id="9766019at2"/>
<evidence type="ECO:0000256" key="8">
    <source>
        <dbReference type="RuleBase" id="RU003322"/>
    </source>
</evidence>
<gene>
    <name evidence="7" type="primary">dnaK</name>
    <name evidence="11" type="ordered locus">Ilyop_1677</name>
</gene>
<comment type="similarity">
    <text evidence="1 7 8">Belongs to the heat shock protein 70 family.</text>
</comment>
<dbReference type="InterPro" id="IPR043129">
    <property type="entry name" value="ATPase_NBD"/>
</dbReference>
<dbReference type="InterPro" id="IPR029047">
    <property type="entry name" value="HSP70_peptide-bd_sf"/>
</dbReference>
<dbReference type="STRING" id="572544.Ilyop_1677"/>
<evidence type="ECO:0000256" key="7">
    <source>
        <dbReference type="HAMAP-Rule" id="MF_00332"/>
    </source>
</evidence>
<dbReference type="NCBIfam" id="NF001413">
    <property type="entry name" value="PRK00290.1"/>
    <property type="match status" value="1"/>
</dbReference>
<evidence type="ECO:0000256" key="1">
    <source>
        <dbReference type="ARBA" id="ARBA00007381"/>
    </source>
</evidence>
<feature type="modified residue" description="Phosphothreonine; by autocatalysis" evidence="7">
    <location>
        <position position="174"/>
    </location>
</feature>
<dbReference type="AlphaFoldDB" id="E3HA43"/>
<dbReference type="FunFam" id="3.30.420.40:FF:000071">
    <property type="entry name" value="Molecular chaperone DnaK"/>
    <property type="match status" value="1"/>
</dbReference>
<dbReference type="PROSITE" id="PS00297">
    <property type="entry name" value="HSP70_1"/>
    <property type="match status" value="1"/>
</dbReference>
<dbReference type="InterPro" id="IPR018181">
    <property type="entry name" value="Heat_shock_70_CS"/>
</dbReference>
<evidence type="ECO:0000256" key="5">
    <source>
        <dbReference type="ARBA" id="ARBA00023016"/>
    </source>
</evidence>
<dbReference type="KEGG" id="ipo:Ilyop_1677"/>
<dbReference type="SUPFAM" id="SSF53067">
    <property type="entry name" value="Actin-like ATPase domain"/>
    <property type="match status" value="2"/>
</dbReference>
<evidence type="ECO:0000256" key="9">
    <source>
        <dbReference type="SAM" id="Coils"/>
    </source>
</evidence>